<dbReference type="EMBL" id="CP137641">
    <property type="protein sequence ID" value="WOX56559.1"/>
    <property type="molecule type" value="Genomic_DNA"/>
</dbReference>
<sequence length="79" mass="9036">MKSAIYALAPFVLFFWAVVIVQIPFMDLLLLLGFGLATYFGVRIFHEMSRDRAAFLSLATSVVFAILFHRWVFDFGSLL</sequence>
<keyword evidence="1" id="KW-0812">Transmembrane</keyword>
<evidence type="ECO:0000313" key="2">
    <source>
        <dbReference type="EMBL" id="WOX56559.1"/>
    </source>
</evidence>
<gene>
    <name evidence="2" type="ORF">R6Y95_04290</name>
</gene>
<dbReference type="AlphaFoldDB" id="A0ABD8AAI9"/>
<evidence type="ECO:0000313" key="3">
    <source>
        <dbReference type="Proteomes" id="UP001626603"/>
    </source>
</evidence>
<accession>A0ABD8AAI9</accession>
<keyword evidence="1" id="KW-0472">Membrane</keyword>
<feature type="transmembrane region" description="Helical" evidence="1">
    <location>
        <begin position="5"/>
        <end position="23"/>
    </location>
</feature>
<keyword evidence="1" id="KW-1133">Transmembrane helix</keyword>
<feature type="transmembrane region" description="Helical" evidence="1">
    <location>
        <begin position="29"/>
        <end position="46"/>
    </location>
</feature>
<feature type="transmembrane region" description="Helical" evidence="1">
    <location>
        <begin position="53"/>
        <end position="73"/>
    </location>
</feature>
<proteinExistence type="predicted"/>
<name>A0ABD8AAI9_9EURY</name>
<evidence type="ECO:0008006" key="4">
    <source>
        <dbReference type="Google" id="ProtNLM"/>
    </source>
</evidence>
<organism evidence="2 3">
    <name type="scientific">Methanoculleus palmolei</name>
    <dbReference type="NCBI Taxonomy" id="72612"/>
    <lineage>
        <taxon>Archaea</taxon>
        <taxon>Methanobacteriati</taxon>
        <taxon>Methanobacteriota</taxon>
        <taxon>Stenosarchaea group</taxon>
        <taxon>Methanomicrobia</taxon>
        <taxon>Methanomicrobiales</taxon>
        <taxon>Methanomicrobiaceae</taxon>
        <taxon>Methanoculleus</taxon>
    </lineage>
</organism>
<reference evidence="2 3" key="1">
    <citation type="submission" date="2023-10" db="EMBL/GenBank/DDBJ databases">
        <title>The complete genome sequence of Methanoculleus palmolei DSM 4273.</title>
        <authorList>
            <person name="Lai S.-J."/>
            <person name="You Y.-T."/>
            <person name="Chen S.-C."/>
        </authorList>
    </citation>
    <scope>NUCLEOTIDE SEQUENCE [LARGE SCALE GENOMIC DNA]</scope>
    <source>
        <strain evidence="2 3">DSM 4273</strain>
    </source>
</reference>
<evidence type="ECO:0000256" key="1">
    <source>
        <dbReference type="SAM" id="Phobius"/>
    </source>
</evidence>
<protein>
    <recommendedName>
        <fullName evidence="4">Phosphatidate cytidylyltransferase</fullName>
    </recommendedName>
</protein>
<dbReference type="Proteomes" id="UP001626603">
    <property type="component" value="Chromosome"/>
</dbReference>
<keyword evidence="3" id="KW-1185">Reference proteome</keyword>